<evidence type="ECO:0000256" key="4">
    <source>
        <dbReference type="ARBA" id="ARBA00049366"/>
    </source>
</evidence>
<dbReference type="SFLD" id="SFLDS00057">
    <property type="entry name" value="Glutaminase/Asparaginase"/>
    <property type="match status" value="1"/>
</dbReference>
<evidence type="ECO:0000256" key="2">
    <source>
        <dbReference type="ARBA" id="ARBA00012920"/>
    </source>
</evidence>
<feature type="active site" description="O-isoaspartyl threonine intermediate" evidence="5">
    <location>
        <position position="12"/>
    </location>
</feature>
<dbReference type="EC" id="3.5.1.1" evidence="2"/>
<dbReference type="InterPro" id="IPR040919">
    <property type="entry name" value="Asparaginase_C"/>
</dbReference>
<dbReference type="FunFam" id="3.40.50.1170:FF:000001">
    <property type="entry name" value="L-asparaginase 2"/>
    <property type="match status" value="1"/>
</dbReference>
<dbReference type="Pfam" id="PF17763">
    <property type="entry name" value="Asparaginase_C"/>
    <property type="match status" value="1"/>
</dbReference>
<dbReference type="Gene3D" id="3.40.50.1170">
    <property type="entry name" value="L-asparaginase, N-terminal domain"/>
    <property type="match status" value="1"/>
</dbReference>
<dbReference type="PIRSF" id="PIRSF001220">
    <property type="entry name" value="L-ASNase_gatD"/>
    <property type="match status" value="1"/>
</dbReference>
<dbReference type="InterPro" id="IPR037152">
    <property type="entry name" value="L-asparaginase_N_sf"/>
</dbReference>
<dbReference type="InterPro" id="IPR006034">
    <property type="entry name" value="Asparaginase/glutaminase-like"/>
</dbReference>
<dbReference type="InterPro" id="IPR027475">
    <property type="entry name" value="Asparaginase/glutaminase_AS2"/>
</dbReference>
<dbReference type="SMART" id="SM00870">
    <property type="entry name" value="Asparaginase"/>
    <property type="match status" value="1"/>
</dbReference>
<accession>A0A4R3MI97</accession>
<keyword evidence="11" id="KW-1185">Reference proteome</keyword>
<evidence type="ECO:0000256" key="3">
    <source>
        <dbReference type="ARBA" id="ARBA00022801"/>
    </source>
</evidence>
<evidence type="ECO:0000259" key="8">
    <source>
        <dbReference type="Pfam" id="PF00710"/>
    </source>
</evidence>
<dbReference type="GO" id="GO:0006528">
    <property type="term" value="P:asparagine metabolic process"/>
    <property type="evidence" value="ECO:0007669"/>
    <property type="project" value="InterPro"/>
</dbReference>
<dbReference type="GO" id="GO:0004067">
    <property type="term" value="F:asparaginase activity"/>
    <property type="evidence" value="ECO:0007669"/>
    <property type="project" value="UniProtKB-UniRule"/>
</dbReference>
<dbReference type="PRINTS" id="PR00139">
    <property type="entry name" value="ASNGLNASE"/>
</dbReference>
<comment type="catalytic activity">
    <reaction evidence="4">
        <text>L-asparagine + H2O = L-aspartate + NH4(+)</text>
        <dbReference type="Rhea" id="RHEA:21016"/>
        <dbReference type="ChEBI" id="CHEBI:15377"/>
        <dbReference type="ChEBI" id="CHEBI:28938"/>
        <dbReference type="ChEBI" id="CHEBI:29991"/>
        <dbReference type="ChEBI" id="CHEBI:58048"/>
        <dbReference type="EC" id="3.5.1.1"/>
    </reaction>
</comment>
<dbReference type="InterPro" id="IPR020827">
    <property type="entry name" value="Asparaginase/glutaminase_AS1"/>
</dbReference>
<dbReference type="PIRSF" id="PIRSF500176">
    <property type="entry name" value="L_ASNase"/>
    <property type="match status" value="1"/>
</dbReference>
<dbReference type="CDD" id="cd08964">
    <property type="entry name" value="L-asparaginase_II"/>
    <property type="match status" value="1"/>
</dbReference>
<reference evidence="10 11" key="1">
    <citation type="submission" date="2019-03" db="EMBL/GenBank/DDBJ databases">
        <title>Genomic Encyclopedia of Type Strains, Phase IV (KMG-IV): sequencing the most valuable type-strain genomes for metagenomic binning, comparative biology and taxonomic classification.</title>
        <authorList>
            <person name="Goeker M."/>
        </authorList>
    </citation>
    <scope>NUCLEOTIDE SEQUENCE [LARGE SCALE GENOMIC DNA]</scope>
    <source>
        <strain evidence="10 11">DSM 24629</strain>
    </source>
</reference>
<feature type="active site" evidence="7">
    <location>
        <position position="89"/>
    </location>
</feature>
<comment type="similarity">
    <text evidence="1">Belongs to the asparaginase 1 family.</text>
</comment>
<dbReference type="InterPro" id="IPR004550">
    <property type="entry name" value="AsnASE_II"/>
</dbReference>
<dbReference type="Gene3D" id="3.40.50.40">
    <property type="match status" value="1"/>
</dbReference>
<dbReference type="PROSITE" id="PS51732">
    <property type="entry name" value="ASN_GLN_ASE_3"/>
    <property type="match status" value="1"/>
</dbReference>
<dbReference type="EMBL" id="SMAL01000009">
    <property type="protein sequence ID" value="TCT13043.1"/>
    <property type="molecule type" value="Genomic_DNA"/>
</dbReference>
<dbReference type="PANTHER" id="PTHR11707:SF28">
    <property type="entry name" value="60 KDA LYSOPHOSPHOLIPASE"/>
    <property type="match status" value="1"/>
</dbReference>
<gene>
    <name evidence="10" type="ORF">EDC18_1093</name>
</gene>
<feature type="domain" description="L-asparaginase N-terminal" evidence="8">
    <location>
        <begin position="4"/>
        <end position="192"/>
    </location>
</feature>
<dbReference type="OrthoDB" id="9788068at2"/>
<dbReference type="InterPro" id="IPR027474">
    <property type="entry name" value="L-asparaginase_N"/>
</dbReference>
<dbReference type="InterPro" id="IPR027473">
    <property type="entry name" value="L-asparaginase_C"/>
</dbReference>
<evidence type="ECO:0000256" key="6">
    <source>
        <dbReference type="PROSITE-ProRule" id="PRU10099"/>
    </source>
</evidence>
<dbReference type="PANTHER" id="PTHR11707">
    <property type="entry name" value="L-ASPARAGINASE"/>
    <property type="match status" value="1"/>
</dbReference>
<feature type="domain" description="Asparaginase/glutaminase C-terminal" evidence="9">
    <location>
        <begin position="207"/>
        <end position="322"/>
    </location>
</feature>
<evidence type="ECO:0000256" key="7">
    <source>
        <dbReference type="PROSITE-ProRule" id="PRU10100"/>
    </source>
</evidence>
<comment type="caution">
    <text evidence="10">The sequence shown here is derived from an EMBL/GenBank/DDBJ whole genome shotgun (WGS) entry which is preliminary data.</text>
</comment>
<sequence>MKTIALIFTGGTISMKVDENLRSVIPALSDEEIISKISGINKKANIYPYHFSKAPGPHITPDIMLELGNKIEEILLKDDVEGAVVTHGTDTLEETAYFLDLYLKTKKPVIVTGAMKNSSELGYDGPANLAAAICTALDDTSYNKGVLVVMNDHIYSPDEVMKTHTLSLDTFKSLELGPLGIVDQDHVIYYRARRTVTKIESHKIEKKVGLIKCYSGIEDDYIDYCIQQNYKGIVVEAMGRGNVPPKMALAIQKAINHNISVVIVSICPSGRVLDTYGYEGGGSYLRKMGVILGGNLSGQKARLKLMLLLGIENDTERIKDKFEQDLY</sequence>
<dbReference type="Pfam" id="PF00710">
    <property type="entry name" value="Asparaginase"/>
    <property type="match status" value="1"/>
</dbReference>
<dbReference type="FunFam" id="3.40.50.40:FF:000003">
    <property type="entry name" value="L-asparaginase 2"/>
    <property type="match status" value="1"/>
</dbReference>
<feature type="active site" evidence="6">
    <location>
        <position position="12"/>
    </location>
</feature>
<protein>
    <recommendedName>
        <fullName evidence="2">asparaginase</fullName>
        <ecNumber evidence="2">3.5.1.1</ecNumber>
    </recommendedName>
</protein>
<dbReference type="AlphaFoldDB" id="A0A4R3MI97"/>
<evidence type="ECO:0000256" key="5">
    <source>
        <dbReference type="PIRSR" id="PIRSR001220-1"/>
    </source>
</evidence>
<evidence type="ECO:0000256" key="1">
    <source>
        <dbReference type="ARBA" id="ARBA00010518"/>
    </source>
</evidence>
<keyword evidence="3" id="KW-0378">Hydrolase</keyword>
<name>A0A4R3MI97_9FIRM</name>
<proteinExistence type="inferred from homology"/>
<evidence type="ECO:0000259" key="9">
    <source>
        <dbReference type="Pfam" id="PF17763"/>
    </source>
</evidence>
<organism evidence="10 11">
    <name type="scientific">Natranaerovirga pectinivora</name>
    <dbReference type="NCBI Taxonomy" id="682400"/>
    <lineage>
        <taxon>Bacteria</taxon>
        <taxon>Bacillati</taxon>
        <taxon>Bacillota</taxon>
        <taxon>Clostridia</taxon>
        <taxon>Lachnospirales</taxon>
        <taxon>Natranaerovirgaceae</taxon>
        <taxon>Natranaerovirga</taxon>
    </lineage>
</organism>
<evidence type="ECO:0000313" key="10">
    <source>
        <dbReference type="EMBL" id="TCT13043.1"/>
    </source>
</evidence>
<dbReference type="Proteomes" id="UP000294902">
    <property type="component" value="Unassembled WGS sequence"/>
</dbReference>
<evidence type="ECO:0000313" key="11">
    <source>
        <dbReference type="Proteomes" id="UP000294902"/>
    </source>
</evidence>
<dbReference type="RefSeq" id="WP_132253318.1">
    <property type="nucleotide sequence ID" value="NZ_SMAL01000009.1"/>
</dbReference>
<dbReference type="PROSITE" id="PS00144">
    <property type="entry name" value="ASN_GLN_ASE_1"/>
    <property type="match status" value="1"/>
</dbReference>
<dbReference type="InterPro" id="IPR036152">
    <property type="entry name" value="Asp/glu_Ase-like_sf"/>
</dbReference>
<dbReference type="SUPFAM" id="SSF53774">
    <property type="entry name" value="Glutaminase/Asparaginase"/>
    <property type="match status" value="1"/>
</dbReference>
<dbReference type="PROSITE" id="PS00917">
    <property type="entry name" value="ASN_GLN_ASE_2"/>
    <property type="match status" value="1"/>
</dbReference>